<reference evidence="2" key="1">
    <citation type="submission" date="2024-07" db="EMBL/GenBank/DDBJ databases">
        <authorList>
            <person name="Kim Y.J."/>
            <person name="Jeong J.Y."/>
        </authorList>
    </citation>
    <scope>NUCLEOTIDE SEQUENCE</scope>
    <source>
        <strain evidence="2">GIHE-MW2</strain>
    </source>
</reference>
<dbReference type="InterPro" id="IPR002850">
    <property type="entry name" value="PIN_toxin-like"/>
</dbReference>
<dbReference type="InterPro" id="IPR002716">
    <property type="entry name" value="PIN_dom"/>
</dbReference>
<dbReference type="NCBIfam" id="TIGR00305">
    <property type="entry name" value="putative toxin-antitoxin system toxin component, PIN family"/>
    <property type="match status" value="1"/>
</dbReference>
<dbReference type="AlphaFoldDB" id="A0AAU8JMH8"/>
<dbReference type="SUPFAM" id="SSF88723">
    <property type="entry name" value="PIN domain-like"/>
    <property type="match status" value="1"/>
</dbReference>
<dbReference type="InterPro" id="IPR029060">
    <property type="entry name" value="PIN-like_dom_sf"/>
</dbReference>
<dbReference type="EMBL" id="CP159837">
    <property type="protein sequence ID" value="XCM39604.1"/>
    <property type="molecule type" value="Genomic_DNA"/>
</dbReference>
<gene>
    <name evidence="2" type="ORF">ABWT76_002548</name>
</gene>
<dbReference type="Gene3D" id="3.40.50.1010">
    <property type="entry name" value="5'-nuclease"/>
    <property type="match status" value="1"/>
</dbReference>
<accession>A0AAU8JMH8</accession>
<proteinExistence type="predicted"/>
<evidence type="ECO:0000259" key="1">
    <source>
        <dbReference type="Pfam" id="PF13470"/>
    </source>
</evidence>
<protein>
    <submittedName>
        <fullName evidence="2">Toxin-antitoxin system toxin component, PIN family</fullName>
    </submittedName>
</protein>
<sequence>MKVLIDTNIIVDLALERQPFYPESVQVISRVYQKRISGYLSASTISDIYYIIRKQKGRELTLDFLRRIRTLCQVATVNDAAIDIALNADQFRDFEDAIQYGTAIANQLNAIVTRNPQDFPVANSRIITPSQLIEELGNLP</sequence>
<feature type="domain" description="PIN" evidence="1">
    <location>
        <begin position="2"/>
        <end position="115"/>
    </location>
</feature>
<dbReference type="RefSeq" id="WP_190880918.1">
    <property type="nucleotide sequence ID" value="NZ_CP159837.1"/>
</dbReference>
<organism evidence="2">
    <name type="scientific">Planktothricoides raciborskii GIHE-MW2</name>
    <dbReference type="NCBI Taxonomy" id="2792601"/>
    <lineage>
        <taxon>Bacteria</taxon>
        <taxon>Bacillati</taxon>
        <taxon>Cyanobacteriota</taxon>
        <taxon>Cyanophyceae</taxon>
        <taxon>Oscillatoriophycideae</taxon>
        <taxon>Oscillatoriales</taxon>
        <taxon>Oscillatoriaceae</taxon>
        <taxon>Planktothricoides</taxon>
    </lineage>
</organism>
<dbReference type="Pfam" id="PF13470">
    <property type="entry name" value="PIN_3"/>
    <property type="match status" value="1"/>
</dbReference>
<evidence type="ECO:0000313" key="2">
    <source>
        <dbReference type="EMBL" id="XCM39604.1"/>
    </source>
</evidence>
<name>A0AAU8JMH8_9CYAN</name>